<evidence type="ECO:0000256" key="3">
    <source>
        <dbReference type="SAM" id="Coils"/>
    </source>
</evidence>
<evidence type="ECO:0000256" key="2">
    <source>
        <dbReference type="PROSITE-ProRule" id="PRU00104"/>
    </source>
</evidence>
<dbReference type="OrthoDB" id="5986703at2759"/>
<evidence type="ECO:0000313" key="10">
    <source>
        <dbReference type="Proteomes" id="UP000242188"/>
    </source>
</evidence>
<feature type="active site" description="Glycyl thioester intermediate" evidence="2">
    <location>
        <position position="833"/>
    </location>
</feature>
<keyword evidence="1 2" id="KW-0833">Ubl conjugation pathway</keyword>
<dbReference type="InterPro" id="IPR035983">
    <property type="entry name" value="Hect_E3_ubiquitin_ligase"/>
</dbReference>
<dbReference type="SUPFAM" id="SSF48726">
    <property type="entry name" value="Immunoglobulin"/>
    <property type="match status" value="1"/>
</dbReference>
<name>A0A210R2A0_MIZYE</name>
<sequence>MRAVVTSVWLLSLLSCLANSLGEQPDVAIHLCKIPLIGSNWSLCCATKDIHSATVTFFHQSPESSKFTDVAVVKHTCDTNTTSSDYNVACDVSKVKGQRDLILTILNPSLQQDIGKWGCGYYGKTSSLVILETQVLLQDGGVVRANKSENVRLNFTIEEIRKEQKNVTIYNPEGVIIANISASGMIQTDSKVAKTLSFDTQNGIVSLLLQNLTSSENGTYVCEVQPLMKRYGLTLIVLEKLDKPKITPSNVTLDLTPRKVKHGTLTCTAVRKSAGPYYYTPQIRIRWIYPQMDVGYNILVNGSVLTITGVNCTTNRSQPIFCEAQEVSGPMSDRSHFYPHSLCNWSPSTPVPPTIIQGGDKNDSDRSLLIAMGVIGILGFALFGVMFCAGKKNVGRCCSFCCRKICRCCGRTICRKCTKMDDEFYSDYISNMTREADDPYFTISRDRGSNWRDLLNVYSPGADMSLPLPPALRESTNTDENENEESGPNTAAVATNDVVVTGAEGVDRSVLIKEVEHGLKELRKTLHNAQTQVQVSRENLVRNLFDIYTDPMIVDSYLHVKMVDEQGSDWGGVSRDCFTSFWNEVSENFFRGSSVLIPHLPPHRLEEEYKFRLLGRILAHSTAILGYIPVPLCKSVVMVTIFDTTTIEESTLLEDFLLFLDQHDARIVQKALTDFGSLSDEDRDTLQDMFSRFDMGCLIQESTFRDHFLKMARSELCIKPRSLCELIREGIPQIHYERFWSQLTLDHLQILNDRLKPTAEKIIACLRPDESELNSRTETVYEYFTDLIADLSQDDLEILLQFITGQACVPRRNITVNFSDLSGMERRPIAHTCSFSIELPDTYESYEEFEAEFRIFLKSDIIRFDIQ</sequence>
<feature type="chain" id="PRO_5012171230" description="HECT domain-containing protein" evidence="6">
    <location>
        <begin position="23"/>
        <end position="867"/>
    </location>
</feature>
<organism evidence="9 10">
    <name type="scientific">Mizuhopecten yessoensis</name>
    <name type="common">Japanese scallop</name>
    <name type="synonym">Patinopecten yessoensis</name>
    <dbReference type="NCBI Taxonomy" id="6573"/>
    <lineage>
        <taxon>Eukaryota</taxon>
        <taxon>Metazoa</taxon>
        <taxon>Spiralia</taxon>
        <taxon>Lophotrochozoa</taxon>
        <taxon>Mollusca</taxon>
        <taxon>Bivalvia</taxon>
        <taxon>Autobranchia</taxon>
        <taxon>Pteriomorphia</taxon>
        <taxon>Pectinida</taxon>
        <taxon>Pectinoidea</taxon>
        <taxon>Pectinidae</taxon>
        <taxon>Mizuhopecten</taxon>
    </lineage>
</organism>
<evidence type="ECO:0000256" key="6">
    <source>
        <dbReference type="SAM" id="SignalP"/>
    </source>
</evidence>
<keyword evidence="5" id="KW-1133">Transmembrane helix</keyword>
<keyword evidence="5" id="KW-0812">Transmembrane</keyword>
<proteinExistence type="predicted"/>
<feature type="domain" description="HECT" evidence="7">
    <location>
        <begin position="775"/>
        <end position="867"/>
    </location>
</feature>
<reference evidence="9 10" key="1">
    <citation type="journal article" date="2017" name="Nat. Ecol. Evol.">
        <title>Scallop genome provides insights into evolution of bilaterian karyotype and development.</title>
        <authorList>
            <person name="Wang S."/>
            <person name="Zhang J."/>
            <person name="Jiao W."/>
            <person name="Li J."/>
            <person name="Xun X."/>
            <person name="Sun Y."/>
            <person name="Guo X."/>
            <person name="Huan P."/>
            <person name="Dong B."/>
            <person name="Zhang L."/>
            <person name="Hu X."/>
            <person name="Sun X."/>
            <person name="Wang J."/>
            <person name="Zhao C."/>
            <person name="Wang Y."/>
            <person name="Wang D."/>
            <person name="Huang X."/>
            <person name="Wang R."/>
            <person name="Lv J."/>
            <person name="Li Y."/>
            <person name="Zhang Z."/>
            <person name="Liu B."/>
            <person name="Lu W."/>
            <person name="Hui Y."/>
            <person name="Liang J."/>
            <person name="Zhou Z."/>
            <person name="Hou R."/>
            <person name="Li X."/>
            <person name="Liu Y."/>
            <person name="Li H."/>
            <person name="Ning X."/>
            <person name="Lin Y."/>
            <person name="Zhao L."/>
            <person name="Xing Q."/>
            <person name="Dou J."/>
            <person name="Li Y."/>
            <person name="Mao J."/>
            <person name="Guo H."/>
            <person name="Dou H."/>
            <person name="Li T."/>
            <person name="Mu C."/>
            <person name="Jiang W."/>
            <person name="Fu Q."/>
            <person name="Fu X."/>
            <person name="Miao Y."/>
            <person name="Liu J."/>
            <person name="Yu Q."/>
            <person name="Li R."/>
            <person name="Liao H."/>
            <person name="Li X."/>
            <person name="Kong Y."/>
            <person name="Jiang Z."/>
            <person name="Chourrout D."/>
            <person name="Li R."/>
            <person name="Bao Z."/>
        </authorList>
    </citation>
    <scope>NUCLEOTIDE SEQUENCE [LARGE SCALE GENOMIC DNA]</scope>
    <source>
        <strain evidence="9 10">PY_sf001</strain>
    </source>
</reference>
<dbReference type="InterPro" id="IPR013783">
    <property type="entry name" value="Ig-like_fold"/>
</dbReference>
<dbReference type="Pfam" id="PF00632">
    <property type="entry name" value="HECT"/>
    <property type="match status" value="1"/>
</dbReference>
<dbReference type="InterPro" id="IPR000569">
    <property type="entry name" value="HECT_dom"/>
</dbReference>
<dbReference type="EMBL" id="NEDP02000736">
    <property type="protein sequence ID" value="OWF55213.1"/>
    <property type="molecule type" value="Genomic_DNA"/>
</dbReference>
<dbReference type="PROSITE" id="PS50835">
    <property type="entry name" value="IG_LIKE"/>
    <property type="match status" value="1"/>
</dbReference>
<gene>
    <name evidence="9" type="ORF">KP79_PYT21958</name>
</gene>
<feature type="coiled-coil region" evidence="3">
    <location>
        <begin position="512"/>
        <end position="539"/>
    </location>
</feature>
<dbReference type="PROSITE" id="PS50237">
    <property type="entry name" value="HECT"/>
    <property type="match status" value="1"/>
</dbReference>
<dbReference type="SUPFAM" id="SSF56204">
    <property type="entry name" value="Hect, E3 ligase catalytic domain"/>
    <property type="match status" value="1"/>
</dbReference>
<dbReference type="InterPro" id="IPR007110">
    <property type="entry name" value="Ig-like_dom"/>
</dbReference>
<keyword evidence="5" id="KW-0472">Membrane</keyword>
<dbReference type="Gene3D" id="2.60.40.10">
    <property type="entry name" value="Immunoglobulins"/>
    <property type="match status" value="1"/>
</dbReference>
<evidence type="ECO:0000256" key="4">
    <source>
        <dbReference type="SAM" id="MobiDB-lite"/>
    </source>
</evidence>
<evidence type="ECO:0008006" key="11">
    <source>
        <dbReference type="Google" id="ProtNLM"/>
    </source>
</evidence>
<comment type="caution">
    <text evidence="9">The sequence shown here is derived from an EMBL/GenBank/DDBJ whole genome shotgun (WGS) entry which is preliminary data.</text>
</comment>
<keyword evidence="6" id="KW-0732">Signal</keyword>
<dbReference type="Gene3D" id="3.30.2410.10">
    <property type="entry name" value="Hect, E3 ligase catalytic domain"/>
    <property type="match status" value="1"/>
</dbReference>
<evidence type="ECO:0000259" key="7">
    <source>
        <dbReference type="PROSITE" id="PS50237"/>
    </source>
</evidence>
<feature type="region of interest" description="Disordered" evidence="4">
    <location>
        <begin position="466"/>
        <end position="489"/>
    </location>
</feature>
<dbReference type="PROSITE" id="PS51257">
    <property type="entry name" value="PROKAR_LIPOPROTEIN"/>
    <property type="match status" value="1"/>
</dbReference>
<keyword evidence="10" id="KW-1185">Reference proteome</keyword>
<accession>A0A210R2A0</accession>
<dbReference type="GO" id="GO:0004842">
    <property type="term" value="F:ubiquitin-protein transferase activity"/>
    <property type="evidence" value="ECO:0007669"/>
    <property type="project" value="InterPro"/>
</dbReference>
<evidence type="ECO:0000256" key="5">
    <source>
        <dbReference type="SAM" id="Phobius"/>
    </source>
</evidence>
<dbReference type="InterPro" id="IPR036179">
    <property type="entry name" value="Ig-like_dom_sf"/>
</dbReference>
<dbReference type="SMART" id="SM00119">
    <property type="entry name" value="HECTc"/>
    <property type="match status" value="1"/>
</dbReference>
<dbReference type="Gene3D" id="3.90.1750.10">
    <property type="entry name" value="Hect, E3 ligase catalytic domains"/>
    <property type="match status" value="1"/>
</dbReference>
<evidence type="ECO:0000259" key="8">
    <source>
        <dbReference type="PROSITE" id="PS50835"/>
    </source>
</evidence>
<evidence type="ECO:0000313" key="9">
    <source>
        <dbReference type="EMBL" id="OWF55213.1"/>
    </source>
</evidence>
<feature type="domain" description="Ig-like" evidence="8">
    <location>
        <begin position="244"/>
        <end position="332"/>
    </location>
</feature>
<dbReference type="Proteomes" id="UP000242188">
    <property type="component" value="Unassembled WGS sequence"/>
</dbReference>
<evidence type="ECO:0000256" key="1">
    <source>
        <dbReference type="ARBA" id="ARBA00022786"/>
    </source>
</evidence>
<keyword evidence="3" id="KW-0175">Coiled coil</keyword>
<dbReference type="AlphaFoldDB" id="A0A210R2A0"/>
<feature type="transmembrane region" description="Helical" evidence="5">
    <location>
        <begin position="368"/>
        <end position="389"/>
    </location>
</feature>
<feature type="signal peptide" evidence="6">
    <location>
        <begin position="1"/>
        <end position="22"/>
    </location>
</feature>
<protein>
    <recommendedName>
        <fullName evidence="11">HECT domain-containing protein</fullName>
    </recommendedName>
</protein>